<accession>A0ABQ8FA36</accession>
<evidence type="ECO:0000256" key="4">
    <source>
        <dbReference type="ARBA" id="ARBA00017497"/>
    </source>
</evidence>
<evidence type="ECO:0000256" key="5">
    <source>
        <dbReference type="ARBA" id="ARBA00022603"/>
    </source>
</evidence>
<dbReference type="InterPro" id="IPR016651">
    <property type="entry name" value="LCMT1"/>
</dbReference>
<keyword evidence="10" id="KW-1185">Reference proteome</keyword>
<dbReference type="InterPro" id="IPR029063">
    <property type="entry name" value="SAM-dependent_MTases_sf"/>
</dbReference>
<comment type="catalytic activity">
    <reaction evidence="1 8">
        <text>[phosphatase 2A protein]-C-terminal L-leucine + S-adenosyl-L-methionine = [phosphatase 2A protein]-C-terminal L-leucine methyl ester + S-adenosyl-L-homocysteine</text>
        <dbReference type="Rhea" id="RHEA:48544"/>
        <dbReference type="Rhea" id="RHEA-COMP:12134"/>
        <dbReference type="Rhea" id="RHEA-COMP:12135"/>
        <dbReference type="ChEBI" id="CHEBI:57856"/>
        <dbReference type="ChEBI" id="CHEBI:59789"/>
        <dbReference type="ChEBI" id="CHEBI:90516"/>
        <dbReference type="ChEBI" id="CHEBI:90517"/>
        <dbReference type="EC" id="2.1.1.233"/>
    </reaction>
</comment>
<dbReference type="PANTHER" id="PTHR13600">
    <property type="entry name" value="LEUCINE CARBOXYL METHYLTRANSFERASE"/>
    <property type="match status" value="1"/>
</dbReference>
<evidence type="ECO:0000256" key="6">
    <source>
        <dbReference type="ARBA" id="ARBA00022679"/>
    </source>
</evidence>
<name>A0ABQ8FA36_9FUNG</name>
<evidence type="ECO:0000256" key="1">
    <source>
        <dbReference type="ARBA" id="ARBA00000724"/>
    </source>
</evidence>
<keyword evidence="5 8" id="KW-0489">Methyltransferase</keyword>
<keyword evidence="6 8" id="KW-0808">Transferase</keyword>
<evidence type="ECO:0000313" key="10">
    <source>
        <dbReference type="Proteomes" id="UP001648503"/>
    </source>
</evidence>
<keyword evidence="7 8" id="KW-0949">S-adenosyl-L-methionine</keyword>
<evidence type="ECO:0000256" key="7">
    <source>
        <dbReference type="ARBA" id="ARBA00022691"/>
    </source>
</evidence>
<gene>
    <name evidence="9" type="ORF">BASA50_006409</name>
</gene>
<reference evidence="9 10" key="1">
    <citation type="submission" date="2021-02" db="EMBL/GenBank/DDBJ databases">
        <title>Variation within the Batrachochytrium salamandrivorans European outbreak.</title>
        <authorList>
            <person name="Kelly M."/>
            <person name="Pasmans F."/>
            <person name="Shea T.P."/>
            <person name="Munoz J.F."/>
            <person name="Carranza S."/>
            <person name="Cuomo C.A."/>
            <person name="Martel A."/>
        </authorList>
    </citation>
    <scope>NUCLEOTIDE SEQUENCE [LARGE SCALE GENOMIC DNA]</scope>
    <source>
        <strain evidence="9 10">AMFP18/2</strain>
    </source>
</reference>
<protein>
    <recommendedName>
        <fullName evidence="4 8">Leucine carboxyl methyltransferase 1</fullName>
        <ecNumber evidence="3 8">2.1.1.233</ecNumber>
    </recommendedName>
</protein>
<sequence length="353" mass="38972">MNADAKDSQRTLLDPDEVVRGTNDDALACKHSAVAAGYLADPFIKAFLKRSPRKAPVINRGTYSRTAALDMLVTKFLTSSAQTTHIHTTQLSKSALQTVANKQIISLGAGSDTRYLLLKAAGLNPHRYIEIDYPQVTAKKAQALMKDKDTRQMIDLDHGQVFGGGTGITTDSYWLIPGDLREFASVLMPKLISMGLDTGIPTLILSECVFVYLDPGVSTSILECISASFTTVMVAVYEQIHPDDAFGLTMIHNLKARNITLPGIYAYPTLASQVDRYLDCGWTVSKAIDLNTVWDKYIVESEKQRVAKLEVFDEIEEWRLLSQHYCIAWAAKSVSDLSNAEGLGNALVDAWWF</sequence>
<comment type="caution">
    <text evidence="9">The sequence shown here is derived from an EMBL/GenBank/DDBJ whole genome shotgun (WGS) entry which is preliminary data.</text>
</comment>
<evidence type="ECO:0000313" key="9">
    <source>
        <dbReference type="EMBL" id="KAH6594734.1"/>
    </source>
</evidence>
<dbReference type="PANTHER" id="PTHR13600:SF21">
    <property type="entry name" value="LEUCINE CARBOXYL METHYLTRANSFERASE 1"/>
    <property type="match status" value="1"/>
</dbReference>
<organism evidence="9 10">
    <name type="scientific">Batrachochytrium salamandrivorans</name>
    <dbReference type="NCBI Taxonomy" id="1357716"/>
    <lineage>
        <taxon>Eukaryota</taxon>
        <taxon>Fungi</taxon>
        <taxon>Fungi incertae sedis</taxon>
        <taxon>Chytridiomycota</taxon>
        <taxon>Chytridiomycota incertae sedis</taxon>
        <taxon>Chytridiomycetes</taxon>
        <taxon>Rhizophydiales</taxon>
        <taxon>Rhizophydiales incertae sedis</taxon>
        <taxon>Batrachochytrium</taxon>
    </lineage>
</organism>
<evidence type="ECO:0000256" key="3">
    <source>
        <dbReference type="ARBA" id="ARBA00012834"/>
    </source>
</evidence>
<dbReference type="EMBL" id="JAFCIX010000330">
    <property type="protein sequence ID" value="KAH6594734.1"/>
    <property type="molecule type" value="Genomic_DNA"/>
</dbReference>
<comment type="similarity">
    <text evidence="2 8">Belongs to the methyltransferase superfamily. LCMT family.</text>
</comment>
<dbReference type="PIRSF" id="PIRSF016305">
    <property type="entry name" value="LCM_mtfrase"/>
    <property type="match status" value="1"/>
</dbReference>
<dbReference type="SUPFAM" id="SSF53335">
    <property type="entry name" value="S-adenosyl-L-methionine-dependent methyltransferases"/>
    <property type="match status" value="1"/>
</dbReference>
<dbReference type="Gene3D" id="3.40.50.150">
    <property type="entry name" value="Vaccinia Virus protein VP39"/>
    <property type="match status" value="1"/>
</dbReference>
<dbReference type="Proteomes" id="UP001648503">
    <property type="component" value="Unassembled WGS sequence"/>
</dbReference>
<comment type="function">
    <text evidence="8">Methylates the carboxyl group of the C-terminal leucine residue of protein phosphatase 2A catalytic subunits to form alpha-leucine ester residues.</text>
</comment>
<dbReference type="EC" id="2.1.1.233" evidence="3 8"/>
<evidence type="ECO:0000256" key="8">
    <source>
        <dbReference type="PIRNR" id="PIRNR016305"/>
    </source>
</evidence>
<dbReference type="InterPro" id="IPR007213">
    <property type="entry name" value="Ppm1/Ppm2/Tcmp"/>
</dbReference>
<evidence type="ECO:0000256" key="2">
    <source>
        <dbReference type="ARBA" id="ARBA00010703"/>
    </source>
</evidence>
<dbReference type="Pfam" id="PF04072">
    <property type="entry name" value="LCM"/>
    <property type="match status" value="1"/>
</dbReference>
<proteinExistence type="inferred from homology"/>